<evidence type="ECO:0000256" key="1">
    <source>
        <dbReference type="ARBA" id="ARBA00023125"/>
    </source>
</evidence>
<dbReference type="PROSITE" id="PS50977">
    <property type="entry name" value="HTH_TETR_2"/>
    <property type="match status" value="1"/>
</dbReference>
<dbReference type="SUPFAM" id="SSF48498">
    <property type="entry name" value="Tetracyclin repressor-like, C-terminal domain"/>
    <property type="match status" value="1"/>
</dbReference>
<dbReference type="InterPro" id="IPR050109">
    <property type="entry name" value="HTH-type_TetR-like_transc_reg"/>
</dbReference>
<dbReference type="InterPro" id="IPR036271">
    <property type="entry name" value="Tet_transcr_reg_TetR-rel_C_sf"/>
</dbReference>
<dbReference type="RefSeq" id="WP_253648939.1">
    <property type="nucleotide sequence ID" value="NZ_BAAAMO010000001.1"/>
</dbReference>
<evidence type="ECO:0000259" key="3">
    <source>
        <dbReference type="PROSITE" id="PS50977"/>
    </source>
</evidence>
<feature type="domain" description="HTH tetR-type" evidence="3">
    <location>
        <begin position="17"/>
        <end position="77"/>
    </location>
</feature>
<proteinExistence type="predicted"/>
<dbReference type="Gene3D" id="1.10.357.10">
    <property type="entry name" value="Tetracycline Repressor, domain 2"/>
    <property type="match status" value="1"/>
</dbReference>
<reference evidence="5" key="1">
    <citation type="journal article" date="2019" name="Int. J. Syst. Evol. Microbiol.">
        <title>The Global Catalogue of Microorganisms (GCM) 10K type strain sequencing project: providing services to taxonomists for standard genome sequencing and annotation.</title>
        <authorList>
            <consortium name="The Broad Institute Genomics Platform"/>
            <consortium name="The Broad Institute Genome Sequencing Center for Infectious Disease"/>
            <person name="Wu L."/>
            <person name="Ma J."/>
        </authorList>
    </citation>
    <scope>NUCLEOTIDE SEQUENCE [LARGE SCALE GENOMIC DNA]</scope>
    <source>
        <strain evidence="5">CCUG 50873</strain>
    </source>
</reference>
<dbReference type="EMBL" id="JBHTIL010000006">
    <property type="protein sequence ID" value="MFD0927512.1"/>
    <property type="molecule type" value="Genomic_DNA"/>
</dbReference>
<organism evidence="4 5">
    <name type="scientific">Williamsia deligens</name>
    <dbReference type="NCBI Taxonomy" id="321325"/>
    <lineage>
        <taxon>Bacteria</taxon>
        <taxon>Bacillati</taxon>
        <taxon>Actinomycetota</taxon>
        <taxon>Actinomycetes</taxon>
        <taxon>Mycobacteriales</taxon>
        <taxon>Nocardiaceae</taxon>
        <taxon>Williamsia</taxon>
    </lineage>
</organism>
<evidence type="ECO:0000313" key="5">
    <source>
        <dbReference type="Proteomes" id="UP001597068"/>
    </source>
</evidence>
<dbReference type="Proteomes" id="UP001597068">
    <property type="component" value="Unassembled WGS sequence"/>
</dbReference>
<dbReference type="Pfam" id="PF00440">
    <property type="entry name" value="TetR_N"/>
    <property type="match status" value="1"/>
</dbReference>
<dbReference type="InterPro" id="IPR001647">
    <property type="entry name" value="HTH_TetR"/>
</dbReference>
<dbReference type="PANTHER" id="PTHR30055:SF226">
    <property type="entry name" value="HTH-TYPE TRANSCRIPTIONAL REGULATOR PKSA"/>
    <property type="match status" value="1"/>
</dbReference>
<evidence type="ECO:0000313" key="4">
    <source>
        <dbReference type="EMBL" id="MFD0927512.1"/>
    </source>
</evidence>
<comment type="caution">
    <text evidence="4">The sequence shown here is derived from an EMBL/GenBank/DDBJ whole genome shotgun (WGS) entry which is preliminary data.</text>
</comment>
<keyword evidence="5" id="KW-1185">Reference proteome</keyword>
<keyword evidence="1 2" id="KW-0238">DNA-binding</keyword>
<feature type="DNA-binding region" description="H-T-H motif" evidence="2">
    <location>
        <begin position="40"/>
        <end position="59"/>
    </location>
</feature>
<evidence type="ECO:0000256" key="2">
    <source>
        <dbReference type="PROSITE-ProRule" id="PRU00335"/>
    </source>
</evidence>
<protein>
    <submittedName>
        <fullName evidence="4">TetR/AcrR family transcriptional regulator</fullName>
    </submittedName>
</protein>
<sequence>MAPDTPAKPTKRAAQAAETKRRLIEVAIEVFSESDYDQVNVADIAARAEVAHGLLFHYFGNKRGIYLAAVRTTATQLGAAFVFESGSTPAELVRAALRRHLDYLRDHRGLALRLVLGGRGADPEAWEVYETARWNALEAFAAVAEIDPTAPALRLVGRATISAIDEAIVQWLDDTDAFDADHLVHWMESLIIACIRTANVLDPDLDLEDAISVFG</sequence>
<dbReference type="PRINTS" id="PR00455">
    <property type="entry name" value="HTHTETR"/>
</dbReference>
<name>A0ABW3GAQ7_9NOCA</name>
<dbReference type="InterPro" id="IPR009057">
    <property type="entry name" value="Homeodomain-like_sf"/>
</dbReference>
<gene>
    <name evidence="4" type="ORF">ACFQ04_17360</name>
</gene>
<accession>A0ABW3GAQ7</accession>
<dbReference type="SUPFAM" id="SSF46689">
    <property type="entry name" value="Homeodomain-like"/>
    <property type="match status" value="1"/>
</dbReference>
<dbReference type="PANTHER" id="PTHR30055">
    <property type="entry name" value="HTH-TYPE TRANSCRIPTIONAL REGULATOR RUTR"/>
    <property type="match status" value="1"/>
</dbReference>